<dbReference type="PRINTS" id="PR00696">
    <property type="entry name" value="RSOLVASERUVC"/>
</dbReference>
<keyword evidence="4 12" id="KW-0479">Metal-binding</keyword>
<dbReference type="NCBIfam" id="NF000711">
    <property type="entry name" value="PRK00039.2-1"/>
    <property type="match status" value="1"/>
</dbReference>
<comment type="similarity">
    <text evidence="1 12">Belongs to the RuvC family.</text>
</comment>
<keyword evidence="9 12" id="KW-0238">DNA-binding</keyword>
<feature type="binding site" evidence="12">
    <location>
        <position position="9"/>
    </location>
    <ligand>
        <name>Mg(2+)</name>
        <dbReference type="ChEBI" id="CHEBI:18420"/>
        <label>1</label>
    </ligand>
</feature>
<keyword evidence="8 12" id="KW-0460">Magnesium</keyword>
<feature type="active site" evidence="12">
    <location>
        <position position="69"/>
    </location>
</feature>
<accession>A0ABT4RGU4</accession>
<evidence type="ECO:0000256" key="8">
    <source>
        <dbReference type="ARBA" id="ARBA00022842"/>
    </source>
</evidence>
<evidence type="ECO:0000256" key="4">
    <source>
        <dbReference type="ARBA" id="ARBA00022723"/>
    </source>
</evidence>
<dbReference type="HAMAP" id="MF_00034">
    <property type="entry name" value="RuvC"/>
    <property type="match status" value="1"/>
</dbReference>
<feature type="active site" evidence="12">
    <location>
        <position position="142"/>
    </location>
</feature>
<keyword evidence="11 12" id="KW-0234">DNA repair</keyword>
<comment type="function">
    <text evidence="12">The RuvA-RuvB-RuvC complex processes Holliday junction (HJ) DNA during genetic recombination and DNA repair. Endonuclease that resolves HJ intermediates. Cleaves cruciform DNA by making single-stranded nicks across the HJ at symmetrical positions within the homologous arms, yielding a 5'-phosphate and a 3'-hydroxyl group; requires a central core of homology in the junction. The consensus cleavage sequence is 5'-(A/T)TT(C/G)-3'. Cleavage occurs on the 3'-side of the TT dinucleotide at the point of strand exchange. HJ branch migration catalyzed by RuvA-RuvB allows RuvC to scan DNA until it finds its consensus sequence, where it cleaves and resolves the cruciform DNA.</text>
</comment>
<dbReference type="RefSeq" id="WP_270006307.1">
    <property type="nucleotide sequence ID" value="NZ_JAPCID010000011.1"/>
</dbReference>
<evidence type="ECO:0000256" key="2">
    <source>
        <dbReference type="ARBA" id="ARBA00022490"/>
    </source>
</evidence>
<keyword evidence="5 12" id="KW-0255">Endonuclease</keyword>
<organism evidence="14 15">
    <name type="scientific">Solirubrobacter deserti</name>
    <dbReference type="NCBI Taxonomy" id="2282478"/>
    <lineage>
        <taxon>Bacteria</taxon>
        <taxon>Bacillati</taxon>
        <taxon>Actinomycetota</taxon>
        <taxon>Thermoleophilia</taxon>
        <taxon>Solirubrobacterales</taxon>
        <taxon>Solirubrobacteraceae</taxon>
        <taxon>Solirubrobacter</taxon>
    </lineage>
</organism>
<dbReference type="PANTHER" id="PTHR30194:SF3">
    <property type="entry name" value="CROSSOVER JUNCTION ENDODEOXYRIBONUCLEASE RUVC"/>
    <property type="match status" value="1"/>
</dbReference>
<evidence type="ECO:0000256" key="5">
    <source>
        <dbReference type="ARBA" id="ARBA00022759"/>
    </source>
</evidence>
<dbReference type="Gene3D" id="3.30.420.10">
    <property type="entry name" value="Ribonuclease H-like superfamily/Ribonuclease H"/>
    <property type="match status" value="1"/>
</dbReference>
<dbReference type="EMBL" id="JAPCID010000011">
    <property type="protein sequence ID" value="MDA0137732.1"/>
    <property type="molecule type" value="Genomic_DNA"/>
</dbReference>
<dbReference type="NCBIfam" id="TIGR00228">
    <property type="entry name" value="ruvC"/>
    <property type="match status" value="1"/>
</dbReference>
<evidence type="ECO:0000256" key="3">
    <source>
        <dbReference type="ARBA" id="ARBA00022722"/>
    </source>
</evidence>
<dbReference type="CDD" id="cd16962">
    <property type="entry name" value="RuvC"/>
    <property type="match status" value="1"/>
</dbReference>
<comment type="cofactor">
    <cofactor evidence="12">
        <name>Mg(2+)</name>
        <dbReference type="ChEBI" id="CHEBI:18420"/>
    </cofactor>
    <text evidence="12">Binds 2 Mg(2+) ion per subunit.</text>
</comment>
<evidence type="ECO:0000256" key="12">
    <source>
        <dbReference type="HAMAP-Rule" id="MF_00034"/>
    </source>
</evidence>
<evidence type="ECO:0000256" key="13">
    <source>
        <dbReference type="NCBIfam" id="TIGR00228"/>
    </source>
</evidence>
<feature type="active site" evidence="12">
    <location>
        <position position="9"/>
    </location>
</feature>
<dbReference type="InterPro" id="IPR012337">
    <property type="entry name" value="RNaseH-like_sf"/>
</dbReference>
<reference evidence="14" key="1">
    <citation type="submission" date="2022-10" db="EMBL/GenBank/DDBJ databases">
        <title>The WGS of Solirubrobacter sp. CPCC 204708.</title>
        <authorList>
            <person name="Jiang Z."/>
        </authorList>
    </citation>
    <scope>NUCLEOTIDE SEQUENCE</scope>
    <source>
        <strain evidence="14">CPCC 204708</strain>
    </source>
</reference>
<comment type="subunit">
    <text evidence="12">Homodimer which binds Holliday junction (HJ) DNA. The HJ becomes 2-fold symmetrical on binding to RuvC with unstacked arms; it has a different conformation from HJ DNA in complex with RuvA. In the full resolvosome a probable DNA-RuvA(4)-RuvB(12)-RuvC(2) complex forms which resolves the HJ.</text>
</comment>
<keyword evidence="10 12" id="KW-0233">DNA recombination</keyword>
<dbReference type="SUPFAM" id="SSF53098">
    <property type="entry name" value="Ribonuclease H-like"/>
    <property type="match status" value="1"/>
</dbReference>
<feature type="binding site" evidence="12">
    <location>
        <position position="69"/>
    </location>
    <ligand>
        <name>Mg(2+)</name>
        <dbReference type="ChEBI" id="CHEBI:18420"/>
        <label>2</label>
    </ligand>
</feature>
<dbReference type="InterPro" id="IPR002176">
    <property type="entry name" value="X-over_junc_endoDNase_RuvC"/>
</dbReference>
<protein>
    <recommendedName>
        <fullName evidence="12 13">Crossover junction endodeoxyribonuclease RuvC</fullName>
        <ecNumber evidence="12 13">3.1.21.10</ecNumber>
    </recommendedName>
    <alternativeName>
        <fullName evidence="12">Holliday junction nuclease RuvC</fullName>
    </alternativeName>
    <alternativeName>
        <fullName evidence="12">Holliday junction resolvase RuvC</fullName>
    </alternativeName>
</protein>
<sequence>MHVIVLGIDPGVANTGYGVVAHQRGRVVALDGGVIETRAGTDAGLRLAHIHARVGELMDTYKPEAVAVEDLYFGSNARSAFAVGQARGVVILAAGQRAVRCASYTPQQVKTAVTGSGRAGKEQVQRMVQTLLSLPELPTPDHAADALAVAICHANGAPLQAALEGAAPHAAARRAASPRGVSA</sequence>
<evidence type="ECO:0000256" key="11">
    <source>
        <dbReference type="ARBA" id="ARBA00023204"/>
    </source>
</evidence>
<evidence type="ECO:0000256" key="6">
    <source>
        <dbReference type="ARBA" id="ARBA00022763"/>
    </source>
</evidence>
<feature type="binding site" evidence="12">
    <location>
        <position position="142"/>
    </location>
    <ligand>
        <name>Mg(2+)</name>
        <dbReference type="ChEBI" id="CHEBI:18420"/>
        <label>1</label>
    </ligand>
</feature>
<dbReference type="Proteomes" id="UP001147700">
    <property type="component" value="Unassembled WGS sequence"/>
</dbReference>
<keyword evidence="2 12" id="KW-0963">Cytoplasm</keyword>
<name>A0ABT4RGU4_9ACTN</name>
<evidence type="ECO:0000256" key="7">
    <source>
        <dbReference type="ARBA" id="ARBA00022801"/>
    </source>
</evidence>
<keyword evidence="7 12" id="KW-0378">Hydrolase</keyword>
<keyword evidence="3 12" id="KW-0540">Nuclease</keyword>
<evidence type="ECO:0000256" key="1">
    <source>
        <dbReference type="ARBA" id="ARBA00009518"/>
    </source>
</evidence>
<dbReference type="PANTHER" id="PTHR30194">
    <property type="entry name" value="CROSSOVER JUNCTION ENDODEOXYRIBONUCLEASE RUVC"/>
    <property type="match status" value="1"/>
</dbReference>
<keyword evidence="15" id="KW-1185">Reference proteome</keyword>
<dbReference type="Pfam" id="PF02075">
    <property type="entry name" value="RuvC"/>
    <property type="match status" value="1"/>
</dbReference>
<dbReference type="InterPro" id="IPR036397">
    <property type="entry name" value="RNaseH_sf"/>
</dbReference>
<evidence type="ECO:0000313" key="15">
    <source>
        <dbReference type="Proteomes" id="UP001147700"/>
    </source>
</evidence>
<comment type="caution">
    <text evidence="14">The sequence shown here is derived from an EMBL/GenBank/DDBJ whole genome shotgun (WGS) entry which is preliminary data.</text>
</comment>
<comment type="subcellular location">
    <subcellularLocation>
        <location evidence="12">Cytoplasm</location>
    </subcellularLocation>
</comment>
<proteinExistence type="inferred from homology"/>
<evidence type="ECO:0000256" key="10">
    <source>
        <dbReference type="ARBA" id="ARBA00023172"/>
    </source>
</evidence>
<comment type="catalytic activity">
    <reaction evidence="12">
        <text>Endonucleolytic cleavage at a junction such as a reciprocal single-stranded crossover between two homologous DNA duplexes (Holliday junction).</text>
        <dbReference type="EC" id="3.1.21.10"/>
    </reaction>
</comment>
<gene>
    <name evidence="12 14" type="primary">ruvC</name>
    <name evidence="14" type="ORF">OJ962_09500</name>
</gene>
<keyword evidence="6 12" id="KW-0227">DNA damage</keyword>
<dbReference type="EC" id="3.1.21.10" evidence="12 13"/>
<evidence type="ECO:0000313" key="14">
    <source>
        <dbReference type="EMBL" id="MDA0137732.1"/>
    </source>
</evidence>
<evidence type="ECO:0000256" key="9">
    <source>
        <dbReference type="ARBA" id="ARBA00023125"/>
    </source>
</evidence>